<name>A0AAD9N7I9_9ANNE</name>
<feature type="transmembrane region" description="Helical" evidence="1">
    <location>
        <begin position="215"/>
        <end position="232"/>
    </location>
</feature>
<keyword evidence="1" id="KW-1133">Transmembrane helix</keyword>
<dbReference type="GO" id="GO:0005886">
    <property type="term" value="C:plasma membrane"/>
    <property type="evidence" value="ECO:0007669"/>
    <property type="project" value="TreeGrafter"/>
</dbReference>
<dbReference type="Proteomes" id="UP001208570">
    <property type="component" value="Unassembled WGS sequence"/>
</dbReference>
<dbReference type="Pfam" id="PF01773">
    <property type="entry name" value="Nucleos_tra2_N"/>
    <property type="match status" value="1"/>
</dbReference>
<dbReference type="PANTHER" id="PTHR10590">
    <property type="entry name" value="SODIUM/NUCLEOSIDE COTRANSPORTER"/>
    <property type="match status" value="1"/>
</dbReference>
<keyword evidence="1" id="KW-0812">Transmembrane</keyword>
<protein>
    <recommendedName>
        <fullName evidence="2">Concentrative nucleoside transporter N-terminal domain-containing protein</fullName>
    </recommendedName>
</protein>
<dbReference type="GO" id="GO:0005415">
    <property type="term" value="F:nucleoside:sodium symporter activity"/>
    <property type="evidence" value="ECO:0007669"/>
    <property type="project" value="TreeGrafter"/>
</dbReference>
<feature type="transmembrane region" description="Helical" evidence="1">
    <location>
        <begin position="191"/>
        <end position="209"/>
    </location>
</feature>
<dbReference type="InterPro" id="IPR002668">
    <property type="entry name" value="CNT_N_dom"/>
</dbReference>
<evidence type="ECO:0000259" key="2">
    <source>
        <dbReference type="Pfam" id="PF01773"/>
    </source>
</evidence>
<dbReference type="EMBL" id="JAODUP010000141">
    <property type="protein sequence ID" value="KAK2160027.1"/>
    <property type="molecule type" value="Genomic_DNA"/>
</dbReference>
<dbReference type="PANTHER" id="PTHR10590:SF4">
    <property type="entry name" value="SOLUTE CARRIER FAMILY 28 MEMBER 3"/>
    <property type="match status" value="1"/>
</dbReference>
<evidence type="ECO:0000313" key="4">
    <source>
        <dbReference type="Proteomes" id="UP001208570"/>
    </source>
</evidence>
<keyword evidence="1" id="KW-0472">Membrane</keyword>
<evidence type="ECO:0000313" key="3">
    <source>
        <dbReference type="EMBL" id="KAK2160027.1"/>
    </source>
</evidence>
<gene>
    <name evidence="3" type="ORF">LSH36_141g00029</name>
</gene>
<reference evidence="3" key="1">
    <citation type="journal article" date="2023" name="Mol. Biol. Evol.">
        <title>Third-Generation Sequencing Reveals the Adaptive Role of the Epigenome in Three Deep-Sea Polychaetes.</title>
        <authorList>
            <person name="Perez M."/>
            <person name="Aroh O."/>
            <person name="Sun Y."/>
            <person name="Lan Y."/>
            <person name="Juniper S.K."/>
            <person name="Young C.R."/>
            <person name="Angers B."/>
            <person name="Qian P.Y."/>
        </authorList>
    </citation>
    <scope>NUCLEOTIDE SEQUENCE</scope>
    <source>
        <strain evidence="3">P08H-3</strain>
    </source>
</reference>
<feature type="transmembrane region" description="Helical" evidence="1">
    <location>
        <begin position="118"/>
        <end position="137"/>
    </location>
</feature>
<evidence type="ECO:0000256" key="1">
    <source>
        <dbReference type="SAM" id="Phobius"/>
    </source>
</evidence>
<dbReference type="AlphaFoldDB" id="A0AAD9N7I9"/>
<keyword evidence="4" id="KW-1185">Reference proteome</keyword>
<sequence length="309" mass="35461">MATFENPAARESFHSDKLSINITQDFVQTQTANNNPNDVCIDTTGINSRRSTLTPRDQRHSLVVSPSRELNGHVQVTKDSESTDEDDDIEETRCMRCTDRTHGALCRFLGRHSEKVKYLAWAVSAILFAIYFVYACVTSVKGALALIILTFIVLLVVLALVVHRNFGEEISAKCWDPCSTKFTKFWRYFRWALYVAVVTGIIVFIALDVRKDPRRLTSLSGLVFLIFIGFVFSKHPARIRWRPVIWGLLLQWIFGLLVLRWPLGMYAVRWFADQVVTFLEYADEGSKFVFGEHNYKMHPFAFQVGEIGY</sequence>
<dbReference type="InterPro" id="IPR008276">
    <property type="entry name" value="C_nuclsd_transpt"/>
</dbReference>
<feature type="transmembrane region" description="Helical" evidence="1">
    <location>
        <begin position="143"/>
        <end position="163"/>
    </location>
</feature>
<comment type="caution">
    <text evidence="3">The sequence shown here is derived from an EMBL/GenBank/DDBJ whole genome shotgun (WGS) entry which is preliminary data.</text>
</comment>
<feature type="transmembrane region" description="Helical" evidence="1">
    <location>
        <begin position="244"/>
        <end position="263"/>
    </location>
</feature>
<accession>A0AAD9N7I9</accession>
<proteinExistence type="predicted"/>
<feature type="domain" description="Concentrative nucleoside transporter N-terminal" evidence="2">
    <location>
        <begin position="221"/>
        <end position="292"/>
    </location>
</feature>
<organism evidence="3 4">
    <name type="scientific">Paralvinella palmiformis</name>
    <dbReference type="NCBI Taxonomy" id="53620"/>
    <lineage>
        <taxon>Eukaryota</taxon>
        <taxon>Metazoa</taxon>
        <taxon>Spiralia</taxon>
        <taxon>Lophotrochozoa</taxon>
        <taxon>Annelida</taxon>
        <taxon>Polychaeta</taxon>
        <taxon>Sedentaria</taxon>
        <taxon>Canalipalpata</taxon>
        <taxon>Terebellida</taxon>
        <taxon>Terebelliformia</taxon>
        <taxon>Alvinellidae</taxon>
        <taxon>Paralvinella</taxon>
    </lineage>
</organism>